<evidence type="ECO:0000256" key="1">
    <source>
        <dbReference type="ARBA" id="ARBA00000900"/>
    </source>
</evidence>
<dbReference type="PANTHER" id="PTHR22763">
    <property type="entry name" value="RING ZINC FINGER PROTEIN"/>
    <property type="match status" value="1"/>
</dbReference>
<gene>
    <name evidence="18" type="ORF">P3T76_002335</name>
</gene>
<reference evidence="18" key="1">
    <citation type="submission" date="2023-08" db="EMBL/GenBank/DDBJ databases">
        <title>Reference Genome Resource for the Citrus Pathogen Phytophthora citrophthora.</title>
        <authorList>
            <person name="Moller H."/>
            <person name="Coetzee B."/>
            <person name="Rose L.J."/>
            <person name="Van Niekerk J.M."/>
        </authorList>
    </citation>
    <scope>NUCLEOTIDE SEQUENCE</scope>
    <source>
        <strain evidence="18">STE-U-9442</strain>
    </source>
</reference>
<evidence type="ECO:0000256" key="8">
    <source>
        <dbReference type="ARBA" id="ARBA00022729"/>
    </source>
</evidence>
<accession>A0AAD9GYU6</accession>
<evidence type="ECO:0000256" key="6">
    <source>
        <dbReference type="ARBA" id="ARBA00022692"/>
    </source>
</evidence>
<comment type="pathway">
    <text evidence="3">Protein modification; protein ubiquitination.</text>
</comment>
<keyword evidence="6 16" id="KW-0812">Transmembrane</keyword>
<evidence type="ECO:0000256" key="13">
    <source>
        <dbReference type="ARBA" id="ARBA00023136"/>
    </source>
</evidence>
<dbReference type="PROSITE" id="PS50089">
    <property type="entry name" value="ZF_RING_2"/>
    <property type="match status" value="1"/>
</dbReference>
<dbReference type="GO" id="GO:0043161">
    <property type="term" value="P:proteasome-mediated ubiquitin-dependent protein catabolic process"/>
    <property type="evidence" value="ECO:0007669"/>
    <property type="project" value="TreeGrafter"/>
</dbReference>
<dbReference type="SUPFAM" id="SSF57850">
    <property type="entry name" value="RING/U-box"/>
    <property type="match status" value="1"/>
</dbReference>
<sequence>MENQVMADRNENGRVVMIVRANSPRRNGDGPGGSPGGSPGGNDPLALNLGAMEADWRQQQFQRQRMQLLSMAIFLCFLVLFFDNRAGDARNARNGRTGAMGDGTGGRNRYSLPQNAFNDTDRVQKVHELEALLKEQPGYRTKEPPLNVTGIYSGTWDSLLAEEYDANKPVYSDIIPYLKVDREIQLQQYTQPVEKGHTWLFLKMKTPASKELSKEVAYVTGQLVIYEEQASLAATILPVQGVFLRKLAKLTLFGNSPDSSVQILYRKGDSEAGNATKLEEVTDAPEEEEEDGKANLERLPRQPRAELMNLGVLDGVPAVENRDEYASIDISPPRYSYVSRFRSSDSFSDQCVSIVEMSLVNDTSKPAKKNGEDDESDDAATVLQKSMRHMKLEGTLASVNCGLYLKLDTTFQEENLNVFFAKASRYAVIMTFIAMAEIYFLLRQLQISSTQATAAKVSLLTIGQQAIVDSYLCLGHLTVGIVAQNVFAAFASVAFVKLIIFSVFEMRYLLIIWKARRPQGFSEGWLTLRRELTTLYSRFYLSLLAGLCIFYNFSNHLPVLVFICYSFWVPQIVHNVHREVRNPFDLGYLYGISALRLFLPLYFYGCPDNFLTAFPMVMALQAPLILYDILANVLVVCKLQYESKIDPHFCYVLASWMGLQVGILALQQRYGPRFFVPARFLPVKYNYERRINLQELALLKDGDNSIDCVICMVELDIEARDYMIAPCDHIFHRECLQGWMQVKMECPTCRHVLPEP</sequence>
<feature type="transmembrane region" description="Helical" evidence="16">
    <location>
        <begin position="66"/>
        <end position="82"/>
    </location>
</feature>
<keyword evidence="11" id="KW-0862">Zinc</keyword>
<name>A0AAD9GYU6_9STRA</name>
<dbReference type="InterPro" id="IPR050731">
    <property type="entry name" value="HRD1_E3_ubiq-ligases"/>
</dbReference>
<feature type="transmembrane region" description="Helical" evidence="16">
    <location>
        <begin position="617"/>
        <end position="637"/>
    </location>
</feature>
<keyword evidence="8" id="KW-0732">Signal</keyword>
<feature type="transmembrane region" description="Helical" evidence="16">
    <location>
        <begin position="486"/>
        <end position="510"/>
    </location>
</feature>
<evidence type="ECO:0000256" key="11">
    <source>
        <dbReference type="ARBA" id="ARBA00022833"/>
    </source>
</evidence>
<evidence type="ECO:0000256" key="7">
    <source>
        <dbReference type="ARBA" id="ARBA00022723"/>
    </source>
</evidence>
<evidence type="ECO:0000256" key="2">
    <source>
        <dbReference type="ARBA" id="ARBA00004127"/>
    </source>
</evidence>
<dbReference type="SMART" id="SM00744">
    <property type="entry name" value="RINGv"/>
    <property type="match status" value="1"/>
</dbReference>
<organism evidence="18 19">
    <name type="scientific">Phytophthora citrophthora</name>
    <dbReference type="NCBI Taxonomy" id="4793"/>
    <lineage>
        <taxon>Eukaryota</taxon>
        <taxon>Sar</taxon>
        <taxon>Stramenopiles</taxon>
        <taxon>Oomycota</taxon>
        <taxon>Peronosporomycetes</taxon>
        <taxon>Peronosporales</taxon>
        <taxon>Peronosporaceae</taxon>
        <taxon>Phytophthora</taxon>
    </lineage>
</organism>
<dbReference type="GO" id="GO:0008270">
    <property type="term" value="F:zinc ion binding"/>
    <property type="evidence" value="ECO:0007669"/>
    <property type="project" value="UniProtKB-KW"/>
</dbReference>
<proteinExistence type="predicted"/>
<dbReference type="InterPro" id="IPR021319">
    <property type="entry name" value="DUF2921"/>
</dbReference>
<keyword evidence="5" id="KW-0808">Transferase</keyword>
<keyword evidence="12 16" id="KW-1133">Transmembrane helix</keyword>
<keyword evidence="19" id="KW-1185">Reference proteome</keyword>
<feature type="compositionally biased region" description="Gly residues" evidence="15">
    <location>
        <begin position="29"/>
        <end position="40"/>
    </location>
</feature>
<keyword evidence="7" id="KW-0479">Metal-binding</keyword>
<dbReference type="GO" id="GO:0061630">
    <property type="term" value="F:ubiquitin protein ligase activity"/>
    <property type="evidence" value="ECO:0007669"/>
    <property type="project" value="UniProtKB-EC"/>
</dbReference>
<comment type="subcellular location">
    <subcellularLocation>
        <location evidence="2">Endomembrane system</location>
        <topology evidence="2">Multi-pass membrane protein</topology>
    </subcellularLocation>
</comment>
<dbReference type="Gene3D" id="3.30.40.10">
    <property type="entry name" value="Zinc/RING finger domain, C3HC4 (zinc finger)"/>
    <property type="match status" value="1"/>
</dbReference>
<evidence type="ECO:0000313" key="18">
    <source>
        <dbReference type="EMBL" id="KAK1946783.1"/>
    </source>
</evidence>
<feature type="transmembrane region" description="Helical" evidence="16">
    <location>
        <begin position="649"/>
        <end position="666"/>
    </location>
</feature>
<dbReference type="EC" id="2.3.2.27" evidence="4"/>
<evidence type="ECO:0000256" key="9">
    <source>
        <dbReference type="ARBA" id="ARBA00022771"/>
    </source>
</evidence>
<keyword evidence="10" id="KW-0833">Ubl conjugation pathway</keyword>
<evidence type="ECO:0000256" key="12">
    <source>
        <dbReference type="ARBA" id="ARBA00022989"/>
    </source>
</evidence>
<comment type="caution">
    <text evidence="18">The sequence shown here is derived from an EMBL/GenBank/DDBJ whole genome shotgun (WGS) entry which is preliminary data.</text>
</comment>
<dbReference type="GO" id="GO:0012505">
    <property type="term" value="C:endomembrane system"/>
    <property type="evidence" value="ECO:0007669"/>
    <property type="project" value="UniProtKB-SubCell"/>
</dbReference>
<keyword evidence="9 14" id="KW-0863">Zinc-finger</keyword>
<comment type="catalytic activity">
    <reaction evidence="1">
        <text>S-ubiquitinyl-[E2 ubiquitin-conjugating enzyme]-L-cysteine + [acceptor protein]-L-lysine = [E2 ubiquitin-conjugating enzyme]-L-cysteine + N(6)-ubiquitinyl-[acceptor protein]-L-lysine.</text>
        <dbReference type="EC" id="2.3.2.27"/>
    </reaction>
</comment>
<feature type="transmembrane region" description="Helical" evidence="16">
    <location>
        <begin position="588"/>
        <end position="605"/>
    </location>
</feature>
<evidence type="ECO:0000259" key="17">
    <source>
        <dbReference type="PROSITE" id="PS50089"/>
    </source>
</evidence>
<protein>
    <recommendedName>
        <fullName evidence="4">RING-type E3 ubiquitin transferase</fullName>
        <ecNumber evidence="4">2.3.2.27</ecNumber>
    </recommendedName>
</protein>
<dbReference type="Proteomes" id="UP001259832">
    <property type="component" value="Unassembled WGS sequence"/>
</dbReference>
<dbReference type="InterPro" id="IPR013083">
    <property type="entry name" value="Znf_RING/FYVE/PHD"/>
</dbReference>
<evidence type="ECO:0000256" key="3">
    <source>
        <dbReference type="ARBA" id="ARBA00004906"/>
    </source>
</evidence>
<dbReference type="SMART" id="SM00184">
    <property type="entry name" value="RING"/>
    <property type="match status" value="1"/>
</dbReference>
<dbReference type="InterPro" id="IPR001841">
    <property type="entry name" value="Znf_RING"/>
</dbReference>
<feature type="region of interest" description="Disordered" evidence="15">
    <location>
        <begin position="21"/>
        <end position="45"/>
    </location>
</feature>
<dbReference type="Pfam" id="PF11145">
    <property type="entry name" value="DUF2921"/>
    <property type="match status" value="1"/>
</dbReference>
<dbReference type="EMBL" id="JASMQC010000003">
    <property type="protein sequence ID" value="KAK1946783.1"/>
    <property type="molecule type" value="Genomic_DNA"/>
</dbReference>
<dbReference type="Pfam" id="PF13639">
    <property type="entry name" value="zf-RING_2"/>
    <property type="match status" value="1"/>
</dbReference>
<evidence type="ECO:0000256" key="5">
    <source>
        <dbReference type="ARBA" id="ARBA00022679"/>
    </source>
</evidence>
<dbReference type="InterPro" id="IPR011016">
    <property type="entry name" value="Znf_RING-CH"/>
</dbReference>
<evidence type="ECO:0000256" key="15">
    <source>
        <dbReference type="SAM" id="MobiDB-lite"/>
    </source>
</evidence>
<evidence type="ECO:0000256" key="10">
    <source>
        <dbReference type="ARBA" id="ARBA00022786"/>
    </source>
</evidence>
<dbReference type="PANTHER" id="PTHR22763:SF162">
    <property type="entry name" value="TRANSMEMBRANE E3 UBIQUITIN-PROTEIN LIGASE 1"/>
    <property type="match status" value="1"/>
</dbReference>
<dbReference type="AlphaFoldDB" id="A0AAD9GYU6"/>
<evidence type="ECO:0000313" key="19">
    <source>
        <dbReference type="Proteomes" id="UP001259832"/>
    </source>
</evidence>
<evidence type="ECO:0000256" key="16">
    <source>
        <dbReference type="SAM" id="Phobius"/>
    </source>
</evidence>
<feature type="domain" description="RING-type" evidence="17">
    <location>
        <begin position="708"/>
        <end position="750"/>
    </location>
</feature>
<feature type="transmembrane region" description="Helical" evidence="16">
    <location>
        <begin position="423"/>
        <end position="442"/>
    </location>
</feature>
<keyword evidence="13 16" id="KW-0472">Membrane</keyword>
<evidence type="ECO:0000256" key="14">
    <source>
        <dbReference type="PROSITE-ProRule" id="PRU00175"/>
    </source>
</evidence>
<evidence type="ECO:0000256" key="4">
    <source>
        <dbReference type="ARBA" id="ARBA00012483"/>
    </source>
</evidence>